<feature type="binding site" evidence="1">
    <location>
        <position position="94"/>
    </location>
    <ligand>
        <name>S-adenosyl-L-methionine</name>
        <dbReference type="ChEBI" id="CHEBI:59789"/>
    </ligand>
</feature>
<dbReference type="Pfam" id="PF04378">
    <property type="entry name" value="RsmJ"/>
    <property type="match status" value="1"/>
</dbReference>
<feature type="binding site" evidence="1">
    <location>
        <position position="19"/>
    </location>
    <ligand>
        <name>S-adenosyl-L-methionine</name>
        <dbReference type="ChEBI" id="CHEBI:59789"/>
    </ligand>
</feature>
<comment type="subunit">
    <text evidence="1">Monomer.</text>
</comment>
<gene>
    <name evidence="1" type="primary">rlmJ</name>
    <name evidence="2" type="ORF">KL86APRO_10883</name>
</gene>
<dbReference type="EC" id="2.1.1.266" evidence="1"/>
<keyword evidence="1" id="KW-0949">S-adenosyl-L-methionine</keyword>
<feature type="site" description="Interaction with substrate rRNA" evidence="1">
    <location>
        <position position="4"/>
    </location>
</feature>
<feature type="binding site" evidence="1">
    <location>
        <position position="42"/>
    </location>
    <ligand>
        <name>S-adenosyl-L-methionine</name>
        <dbReference type="ChEBI" id="CHEBI:59789"/>
    </ligand>
</feature>
<accession>A0A212JDB5</accession>
<dbReference type="HAMAP" id="MF_00934">
    <property type="entry name" value="23SrRNA_methyltr_J"/>
    <property type="match status" value="1"/>
</dbReference>
<dbReference type="EMBL" id="FLUO01000001">
    <property type="protein sequence ID" value="SBV97434.1"/>
    <property type="molecule type" value="Genomic_DNA"/>
</dbReference>
<keyword evidence="1" id="KW-0489">Methyltransferase</keyword>
<keyword evidence="1" id="KW-0694">RNA-binding</keyword>
<dbReference type="GO" id="GO:0003723">
    <property type="term" value="F:RNA binding"/>
    <property type="evidence" value="ECO:0007669"/>
    <property type="project" value="UniProtKB-UniRule"/>
</dbReference>
<dbReference type="Gene3D" id="3.40.50.150">
    <property type="entry name" value="Vaccinia Virus protein VP39"/>
    <property type="match status" value="1"/>
</dbReference>
<dbReference type="InterPro" id="IPR007473">
    <property type="entry name" value="RlmJ"/>
</dbReference>
<comment type="catalytic activity">
    <reaction evidence="1">
        <text>adenosine(2030) in 23S rRNA + S-adenosyl-L-methionine = N(6)-methyladenosine(2030) in 23S rRNA + S-adenosyl-L-homocysteine + H(+)</text>
        <dbReference type="Rhea" id="RHEA:43736"/>
        <dbReference type="Rhea" id="RHEA-COMP:10668"/>
        <dbReference type="Rhea" id="RHEA-COMP:10669"/>
        <dbReference type="ChEBI" id="CHEBI:15378"/>
        <dbReference type="ChEBI" id="CHEBI:57856"/>
        <dbReference type="ChEBI" id="CHEBI:59789"/>
        <dbReference type="ChEBI" id="CHEBI:74411"/>
        <dbReference type="ChEBI" id="CHEBI:74449"/>
        <dbReference type="EC" id="2.1.1.266"/>
    </reaction>
</comment>
<comment type="similarity">
    <text evidence="1">Belongs to the RlmJ family.</text>
</comment>
<dbReference type="GO" id="GO:0005829">
    <property type="term" value="C:cytosol"/>
    <property type="evidence" value="ECO:0007669"/>
    <property type="project" value="TreeGrafter"/>
</dbReference>
<dbReference type="AlphaFoldDB" id="A0A212JDB5"/>
<dbReference type="GO" id="GO:0070475">
    <property type="term" value="P:rRNA base methylation"/>
    <property type="evidence" value="ECO:0007669"/>
    <property type="project" value="UniProtKB-UniRule"/>
</dbReference>
<dbReference type="PANTHER" id="PTHR37426">
    <property type="entry name" value="RIBOSOMAL RNA LARGE SUBUNIT METHYLTRANSFERASE J"/>
    <property type="match status" value="1"/>
</dbReference>
<keyword evidence="1" id="KW-0698">rRNA processing</keyword>
<name>A0A212JDB5_9PROT</name>
<keyword evidence="1" id="KW-0808">Transferase</keyword>
<protein>
    <recommendedName>
        <fullName evidence="1">Ribosomal RNA large subunit methyltransferase J</fullName>
        <ecNumber evidence="1">2.1.1.266</ecNumber>
    </recommendedName>
    <alternativeName>
        <fullName evidence="1">23S rRNA (adenine(2030)-N6)-methyltransferase</fullName>
    </alternativeName>
    <alternativeName>
        <fullName evidence="1">23S rRNA m6A2030 methyltransferase</fullName>
    </alternativeName>
</protein>
<evidence type="ECO:0000313" key="2">
    <source>
        <dbReference type="EMBL" id="SBV97434.1"/>
    </source>
</evidence>
<sequence length="270" mass="29118">MLSYLHRYHAGNFADVHKHLLLTRALAALLRKPAPLCVIDTHAAEGAYDLGAAEAAQSGEAAEGIARFRALADPPALAADYRAATEDPAAYPGSPMLARRMLREGDRLVLVELHPQAHAALKRTMRGDPRVHLHRRDALEALVALTPPAEKRGLAVIDPAYEVKGEYLSVPAAVAKAFARWRGGVYFIWYPLLPEGRHLDLLGALEGAGFPEVVASEWLRRDPGSGRGLYGSGVAVVNPPFRFAEEAAELGAWLEAAGFGGSHRLTRFAA</sequence>
<organism evidence="2">
    <name type="scientific">uncultured Alphaproteobacteria bacterium</name>
    <dbReference type="NCBI Taxonomy" id="91750"/>
    <lineage>
        <taxon>Bacteria</taxon>
        <taxon>Pseudomonadati</taxon>
        <taxon>Pseudomonadota</taxon>
        <taxon>Alphaproteobacteria</taxon>
        <taxon>environmental samples</taxon>
    </lineage>
</organism>
<feature type="binding site" evidence="1">
    <location>
        <position position="112"/>
    </location>
    <ligand>
        <name>S-adenosyl-L-methionine</name>
        <dbReference type="ChEBI" id="CHEBI:59789"/>
    </ligand>
</feature>
<comment type="function">
    <text evidence="1">Specifically methylates the adenine in position 2030 of 23S rRNA.</text>
</comment>
<feature type="active site" description="Proton acceptor" evidence="1">
    <location>
        <position position="158"/>
    </location>
</feature>
<proteinExistence type="inferred from homology"/>
<reference evidence="2" key="1">
    <citation type="submission" date="2016-04" db="EMBL/GenBank/DDBJ databases">
        <authorList>
            <person name="Evans L.H."/>
            <person name="Alamgir A."/>
            <person name="Owens N."/>
            <person name="Weber N.D."/>
            <person name="Virtaneva K."/>
            <person name="Barbian K."/>
            <person name="Babar A."/>
            <person name="Rosenke K."/>
        </authorList>
    </citation>
    <scope>NUCLEOTIDE SEQUENCE</scope>
    <source>
        <strain evidence="2">86</strain>
    </source>
</reference>
<dbReference type="SUPFAM" id="SSF53335">
    <property type="entry name" value="S-adenosyl-L-methionine-dependent methyltransferases"/>
    <property type="match status" value="1"/>
</dbReference>
<dbReference type="InterPro" id="IPR029063">
    <property type="entry name" value="SAM-dependent_MTases_sf"/>
</dbReference>
<feature type="binding site" evidence="1">
    <location>
        <position position="158"/>
    </location>
    <ligand>
        <name>S-adenosyl-L-methionine</name>
        <dbReference type="ChEBI" id="CHEBI:59789"/>
    </ligand>
</feature>
<dbReference type="GO" id="GO:0036307">
    <property type="term" value="F:23S rRNA (adenine(2030)-N(6))-methyltransferase activity"/>
    <property type="evidence" value="ECO:0007669"/>
    <property type="project" value="UniProtKB-UniRule"/>
</dbReference>
<dbReference type="PANTHER" id="PTHR37426:SF1">
    <property type="entry name" value="RIBOSOMAL RNA LARGE SUBUNIT METHYLTRANSFERASE J"/>
    <property type="match status" value="1"/>
</dbReference>
<feature type="binding site" evidence="1">
    <location>
        <begin position="137"/>
        <end position="138"/>
    </location>
    <ligand>
        <name>S-adenosyl-L-methionine</name>
        <dbReference type="ChEBI" id="CHEBI:59789"/>
    </ligand>
</feature>
<evidence type="ECO:0000256" key="1">
    <source>
        <dbReference type="HAMAP-Rule" id="MF_00934"/>
    </source>
</evidence>